<evidence type="ECO:0000256" key="1">
    <source>
        <dbReference type="SAM" id="MobiDB-lite"/>
    </source>
</evidence>
<sequence length="97" mass="10948">ISEQGRTEHRRLEQGRTEHRRSEQGRTEHRISEQGRTEHRRSEQGRTEHRRSEQSSPHGPGSAAESCVDVGKGCTGQDIRIVHFVLPGNDLDAPQTS</sequence>
<keyword evidence="3" id="KW-1185">Reference proteome</keyword>
<feature type="region of interest" description="Disordered" evidence="1">
    <location>
        <begin position="1"/>
        <end position="71"/>
    </location>
</feature>
<dbReference type="Proteomes" id="UP000735302">
    <property type="component" value="Unassembled WGS sequence"/>
</dbReference>
<proteinExistence type="predicted"/>
<gene>
    <name evidence="2" type="ORF">PoB_006566100</name>
</gene>
<accession>A0AAV4D4Z5</accession>
<feature type="compositionally biased region" description="Basic and acidic residues" evidence="1">
    <location>
        <begin position="1"/>
        <end position="53"/>
    </location>
</feature>
<organism evidence="2 3">
    <name type="scientific">Plakobranchus ocellatus</name>
    <dbReference type="NCBI Taxonomy" id="259542"/>
    <lineage>
        <taxon>Eukaryota</taxon>
        <taxon>Metazoa</taxon>
        <taxon>Spiralia</taxon>
        <taxon>Lophotrochozoa</taxon>
        <taxon>Mollusca</taxon>
        <taxon>Gastropoda</taxon>
        <taxon>Heterobranchia</taxon>
        <taxon>Euthyneura</taxon>
        <taxon>Panpulmonata</taxon>
        <taxon>Sacoglossa</taxon>
        <taxon>Placobranchoidea</taxon>
        <taxon>Plakobranchidae</taxon>
        <taxon>Plakobranchus</taxon>
    </lineage>
</organism>
<evidence type="ECO:0000313" key="2">
    <source>
        <dbReference type="EMBL" id="GFO39156.1"/>
    </source>
</evidence>
<evidence type="ECO:0000313" key="3">
    <source>
        <dbReference type="Proteomes" id="UP000735302"/>
    </source>
</evidence>
<dbReference type="EMBL" id="BLXT01007432">
    <property type="protein sequence ID" value="GFO39156.1"/>
    <property type="molecule type" value="Genomic_DNA"/>
</dbReference>
<feature type="non-terminal residue" evidence="2">
    <location>
        <position position="1"/>
    </location>
</feature>
<comment type="caution">
    <text evidence="2">The sequence shown here is derived from an EMBL/GenBank/DDBJ whole genome shotgun (WGS) entry which is preliminary data.</text>
</comment>
<dbReference type="AlphaFoldDB" id="A0AAV4D4Z5"/>
<protein>
    <submittedName>
        <fullName evidence="2">Uncharacterized protein</fullName>
    </submittedName>
</protein>
<name>A0AAV4D4Z5_9GAST</name>
<reference evidence="2 3" key="1">
    <citation type="journal article" date="2021" name="Elife">
        <title>Chloroplast acquisition without the gene transfer in kleptoplastic sea slugs, Plakobranchus ocellatus.</title>
        <authorList>
            <person name="Maeda T."/>
            <person name="Takahashi S."/>
            <person name="Yoshida T."/>
            <person name="Shimamura S."/>
            <person name="Takaki Y."/>
            <person name="Nagai Y."/>
            <person name="Toyoda A."/>
            <person name="Suzuki Y."/>
            <person name="Arimoto A."/>
            <person name="Ishii H."/>
            <person name="Satoh N."/>
            <person name="Nishiyama T."/>
            <person name="Hasebe M."/>
            <person name="Maruyama T."/>
            <person name="Minagawa J."/>
            <person name="Obokata J."/>
            <person name="Shigenobu S."/>
        </authorList>
    </citation>
    <scope>NUCLEOTIDE SEQUENCE [LARGE SCALE GENOMIC DNA]</scope>
</reference>